<feature type="transmembrane region" description="Helical" evidence="2">
    <location>
        <begin position="12"/>
        <end position="35"/>
    </location>
</feature>
<feature type="compositionally biased region" description="Polar residues" evidence="1">
    <location>
        <begin position="70"/>
        <end position="84"/>
    </location>
</feature>
<reference evidence="3 4" key="1">
    <citation type="submission" date="2022-12" db="EMBL/GenBank/DDBJ databases">
        <title>Microbacterium terricola strain KV-448 chromosome, complete genome.</title>
        <authorList>
            <person name="Oshima T."/>
            <person name="Moriya T."/>
            <person name="Bessho Y."/>
        </authorList>
    </citation>
    <scope>NUCLEOTIDE SEQUENCE [LARGE SCALE GENOMIC DNA]</scope>
    <source>
        <strain evidence="3 4">KV-448</strain>
    </source>
</reference>
<evidence type="ECO:0000313" key="3">
    <source>
        <dbReference type="EMBL" id="BDV29786.1"/>
    </source>
</evidence>
<proteinExistence type="predicted"/>
<dbReference type="RefSeq" id="WP_263796371.1">
    <property type="nucleotide sequence ID" value="NZ_AP027141.1"/>
</dbReference>
<keyword evidence="2" id="KW-0812">Transmembrane</keyword>
<evidence type="ECO:0000256" key="2">
    <source>
        <dbReference type="SAM" id="Phobius"/>
    </source>
</evidence>
<keyword evidence="2" id="KW-0472">Membrane</keyword>
<dbReference type="SUPFAM" id="SSF50939">
    <property type="entry name" value="Sialidases"/>
    <property type="match status" value="1"/>
</dbReference>
<sequence length="315" mass="32394">MARLSGGPSRAGRVIAVIAVIALAALVVVLCVLALQRTAVVERAQRDETPAPITTPVGGDETPSPAPVKTSPTATPSADPSTSLPEPVAASAERYLSIGSGGMWRATAGECEGDSPTVEKSTDGGSTWVDVTPTYKGIQQVRGIETFAQTEAELLADMGDDCETQLLRTFTQGRFWDSYPEILAYWTYPSSADATVIVTPDGEVDAPCDDPRSVRASNGAVALVCDGTAYVLSDGEWDPLKASDAVALAISDGIVVAHTDESCPEGLAVTRFADGGDPASLGCVEGADAARPTAIAASGDTVLVWSGKKLLSPAA</sequence>
<gene>
    <name evidence="3" type="ORF">Microterr_04460</name>
</gene>
<keyword evidence="2" id="KW-1133">Transmembrane helix</keyword>
<dbReference type="EMBL" id="AP027141">
    <property type="protein sequence ID" value="BDV29786.1"/>
    <property type="molecule type" value="Genomic_DNA"/>
</dbReference>
<organism evidence="3 4">
    <name type="scientific">Microbacterium terricola</name>
    <dbReference type="NCBI Taxonomy" id="344163"/>
    <lineage>
        <taxon>Bacteria</taxon>
        <taxon>Bacillati</taxon>
        <taxon>Actinomycetota</taxon>
        <taxon>Actinomycetes</taxon>
        <taxon>Micrococcales</taxon>
        <taxon>Microbacteriaceae</taxon>
        <taxon>Microbacterium</taxon>
    </lineage>
</organism>
<accession>A0ABM8DWB0</accession>
<evidence type="ECO:0000256" key="1">
    <source>
        <dbReference type="SAM" id="MobiDB-lite"/>
    </source>
</evidence>
<dbReference type="InterPro" id="IPR036278">
    <property type="entry name" value="Sialidase_sf"/>
</dbReference>
<feature type="region of interest" description="Disordered" evidence="1">
    <location>
        <begin position="50"/>
        <end position="87"/>
    </location>
</feature>
<dbReference type="Proteomes" id="UP001317779">
    <property type="component" value="Chromosome"/>
</dbReference>
<name>A0ABM8DWB0_9MICO</name>
<evidence type="ECO:0000313" key="4">
    <source>
        <dbReference type="Proteomes" id="UP001317779"/>
    </source>
</evidence>
<evidence type="ECO:0008006" key="5">
    <source>
        <dbReference type="Google" id="ProtNLM"/>
    </source>
</evidence>
<protein>
    <recommendedName>
        <fullName evidence="5">Serine/threonine protein kinase</fullName>
    </recommendedName>
</protein>
<keyword evidence="4" id="KW-1185">Reference proteome</keyword>